<name>A0AAV5RJ26_STABA</name>
<dbReference type="AlphaFoldDB" id="A0AAV5RJ26"/>
<dbReference type="Proteomes" id="UP001362899">
    <property type="component" value="Unassembled WGS sequence"/>
</dbReference>
<dbReference type="SUPFAM" id="SSF51735">
    <property type="entry name" value="NAD(P)-binding Rossmann-fold domains"/>
    <property type="match status" value="1"/>
</dbReference>
<dbReference type="InterPro" id="IPR051604">
    <property type="entry name" value="Ergot_Alk_Oxidoreductase"/>
</dbReference>
<protein>
    <recommendedName>
        <fullName evidence="1">NAD(P)-binding domain-containing protein</fullName>
    </recommendedName>
</protein>
<dbReference type="InterPro" id="IPR036291">
    <property type="entry name" value="NAD(P)-bd_dom_sf"/>
</dbReference>
<proteinExistence type="predicted"/>
<comment type="caution">
    <text evidence="2">The sequence shown here is derived from an EMBL/GenBank/DDBJ whole genome shotgun (WGS) entry which is preliminary data.</text>
</comment>
<accession>A0AAV5RJ26</accession>
<evidence type="ECO:0000313" key="2">
    <source>
        <dbReference type="EMBL" id="GMM50621.1"/>
    </source>
</evidence>
<gene>
    <name evidence="2" type="ORF">DASB73_015790</name>
</gene>
<dbReference type="PANTHER" id="PTHR43162">
    <property type="match status" value="1"/>
</dbReference>
<dbReference type="Gene3D" id="3.40.50.720">
    <property type="entry name" value="NAD(P)-binding Rossmann-like Domain"/>
    <property type="match status" value="1"/>
</dbReference>
<keyword evidence="3" id="KW-1185">Reference proteome</keyword>
<dbReference type="Pfam" id="PF13460">
    <property type="entry name" value="NAD_binding_10"/>
    <property type="match status" value="1"/>
</dbReference>
<dbReference type="EMBL" id="BTGC01000003">
    <property type="protein sequence ID" value="GMM50621.1"/>
    <property type="molecule type" value="Genomic_DNA"/>
</dbReference>
<reference evidence="2 3" key="1">
    <citation type="journal article" date="2023" name="Elife">
        <title>Identification of key yeast species and microbe-microbe interactions impacting larval growth of Drosophila in the wild.</title>
        <authorList>
            <person name="Mure A."/>
            <person name="Sugiura Y."/>
            <person name="Maeda R."/>
            <person name="Honda K."/>
            <person name="Sakurai N."/>
            <person name="Takahashi Y."/>
            <person name="Watada M."/>
            <person name="Katoh T."/>
            <person name="Gotoh A."/>
            <person name="Gotoh Y."/>
            <person name="Taniguchi I."/>
            <person name="Nakamura K."/>
            <person name="Hayashi T."/>
            <person name="Katayama T."/>
            <person name="Uemura T."/>
            <person name="Hattori Y."/>
        </authorList>
    </citation>
    <scope>NUCLEOTIDE SEQUENCE [LARGE SCALE GENOMIC DNA]</scope>
    <source>
        <strain evidence="2 3">SB-73</strain>
    </source>
</reference>
<dbReference type="PANTHER" id="PTHR43162:SF1">
    <property type="entry name" value="PRESTALK A DIFFERENTIATION PROTEIN A"/>
    <property type="match status" value="1"/>
</dbReference>
<organism evidence="2 3">
    <name type="scientific">Starmerella bacillaris</name>
    <name type="common">Yeast</name>
    <name type="synonym">Candida zemplinina</name>
    <dbReference type="NCBI Taxonomy" id="1247836"/>
    <lineage>
        <taxon>Eukaryota</taxon>
        <taxon>Fungi</taxon>
        <taxon>Dikarya</taxon>
        <taxon>Ascomycota</taxon>
        <taxon>Saccharomycotina</taxon>
        <taxon>Dipodascomycetes</taxon>
        <taxon>Dipodascales</taxon>
        <taxon>Trichomonascaceae</taxon>
        <taxon>Starmerella</taxon>
    </lineage>
</organism>
<evidence type="ECO:0000313" key="3">
    <source>
        <dbReference type="Proteomes" id="UP001362899"/>
    </source>
</evidence>
<evidence type="ECO:0000259" key="1">
    <source>
        <dbReference type="Pfam" id="PF13460"/>
    </source>
</evidence>
<dbReference type="InterPro" id="IPR016040">
    <property type="entry name" value="NAD(P)-bd_dom"/>
</dbReference>
<feature type="domain" description="NAD(P)-binding" evidence="1">
    <location>
        <begin position="11"/>
        <end position="158"/>
    </location>
</feature>
<sequence>MQSIKKIAVIGATGRLGAPVATELAKSFSLRALVRSPDKAKDMLPSNVEIVKADLKDVSSLKEGLKDMDAIYISLATETTDLNLPFYEEREGVQNIINACKGLDIRYIVKIGALGAYPPALERVKFNAVPNIIRLQGHKIIAESGIRHTFFEPTHFMELLPMLIENKNLQWIGRTDLEMYWISVVDYARMVVKAFHNYETMSTEYSVQGPEQISVKDAMDCFIKNYDPTLSPRVGPLWMMKLIGIFSPKMKFLAHLFEYFGNNEEVFYSEETWEVFGKPSVTLEEFCKTLREKEAEKEVSL</sequence>